<feature type="transmembrane region" description="Helical" evidence="1">
    <location>
        <begin position="41"/>
        <end position="59"/>
    </location>
</feature>
<gene>
    <name evidence="2" type="ORF">A9Z60_09065</name>
</gene>
<reference evidence="2 3" key="1">
    <citation type="submission" date="2016-06" db="EMBL/GenBank/DDBJ databases">
        <title>Draft genome of Moraxella nonliquefaciens CCUG 60284.</title>
        <authorList>
            <person name="Salva-Serra F."/>
            <person name="Engstrom-Jakobsson H."/>
            <person name="Thorell K."/>
            <person name="Gonzales-Siles L."/>
            <person name="Karlsson R."/>
            <person name="Boulund F."/>
            <person name="Engstrand L."/>
            <person name="Kristiansson E."/>
            <person name="Moore E."/>
        </authorList>
    </citation>
    <scope>NUCLEOTIDE SEQUENCE [LARGE SCALE GENOMIC DNA]</scope>
    <source>
        <strain evidence="2 3">CCUG 60284</strain>
    </source>
</reference>
<evidence type="ECO:0000313" key="2">
    <source>
        <dbReference type="EMBL" id="OBX50578.1"/>
    </source>
</evidence>
<comment type="caution">
    <text evidence="2">The sequence shown here is derived from an EMBL/GenBank/DDBJ whole genome shotgun (WGS) entry which is preliminary data.</text>
</comment>
<name>A0A1B8PJC7_MORNO</name>
<evidence type="ECO:0000313" key="3">
    <source>
        <dbReference type="Proteomes" id="UP000092671"/>
    </source>
</evidence>
<feature type="transmembrane region" description="Helical" evidence="1">
    <location>
        <begin position="113"/>
        <end position="134"/>
    </location>
</feature>
<protein>
    <submittedName>
        <fullName evidence="2">Uncharacterized protein</fullName>
    </submittedName>
</protein>
<dbReference type="EMBL" id="LZDN01000013">
    <property type="protein sequence ID" value="OBX50578.1"/>
    <property type="molecule type" value="Genomic_DNA"/>
</dbReference>
<sequence>MQWLKELVKSLPLDVISEYIAKLVIWWSNLVKDIPDKDLPFLAYVGASALVLLLLIFVVRVMPRPIGGMLWALALAVLLTPGDTLTGTGQIAPAVANVAHSVLMGDVSEARNAFLPILAVFIMLLFLGAIWQVLRGIIEINIAKTKQKSRIQEQKRLLEEMDKNIQKS</sequence>
<feature type="transmembrane region" description="Helical" evidence="1">
    <location>
        <begin position="71"/>
        <end position="93"/>
    </location>
</feature>
<accession>A0A1B8PJC7</accession>
<dbReference type="Proteomes" id="UP000092671">
    <property type="component" value="Unassembled WGS sequence"/>
</dbReference>
<keyword evidence="1" id="KW-0812">Transmembrane</keyword>
<dbReference type="RefSeq" id="WP_066893242.1">
    <property type="nucleotide sequence ID" value="NZ_LZDN01000013.1"/>
</dbReference>
<organism evidence="2 3">
    <name type="scientific">Moraxella nonliquefaciens</name>
    <dbReference type="NCBI Taxonomy" id="478"/>
    <lineage>
        <taxon>Bacteria</taxon>
        <taxon>Pseudomonadati</taxon>
        <taxon>Pseudomonadota</taxon>
        <taxon>Gammaproteobacteria</taxon>
        <taxon>Moraxellales</taxon>
        <taxon>Moraxellaceae</taxon>
        <taxon>Moraxella</taxon>
    </lineage>
</organism>
<keyword evidence="1" id="KW-0472">Membrane</keyword>
<dbReference type="AlphaFoldDB" id="A0A1B8PJC7"/>
<keyword evidence="1" id="KW-1133">Transmembrane helix</keyword>
<evidence type="ECO:0000256" key="1">
    <source>
        <dbReference type="SAM" id="Phobius"/>
    </source>
</evidence>
<proteinExistence type="predicted"/>
<dbReference type="OrthoDB" id="6657720at2"/>